<comment type="caution">
    <text evidence="1">The sequence shown here is derived from an EMBL/GenBank/DDBJ whole genome shotgun (WGS) entry which is preliminary data.</text>
</comment>
<accession>A0A0B3WP81</accession>
<dbReference type="SUPFAM" id="SSF52540">
    <property type="entry name" value="P-loop containing nucleoside triphosphate hydrolases"/>
    <property type="match status" value="1"/>
</dbReference>
<dbReference type="InterPro" id="IPR027417">
    <property type="entry name" value="P-loop_NTPase"/>
</dbReference>
<dbReference type="Pfam" id="PF13189">
    <property type="entry name" value="Cytidylate_kin2"/>
    <property type="match status" value="1"/>
</dbReference>
<dbReference type="Proteomes" id="UP000031189">
    <property type="component" value="Unassembled WGS sequence"/>
</dbReference>
<organism evidence="1 2">
    <name type="scientific">Terrisporobacter othiniensis</name>
    <dbReference type="NCBI Taxonomy" id="1577792"/>
    <lineage>
        <taxon>Bacteria</taxon>
        <taxon>Bacillati</taxon>
        <taxon>Bacillota</taxon>
        <taxon>Clostridia</taxon>
        <taxon>Peptostreptococcales</taxon>
        <taxon>Peptostreptococcaceae</taxon>
        <taxon>Terrisporobacter</taxon>
    </lineage>
</organism>
<reference evidence="1 2" key="1">
    <citation type="submission" date="2014-12" db="EMBL/GenBank/DDBJ databases">
        <title>Draft genome sequence of Terrisporobacter sp. 08-306576, isolated from the blood culture of a bacteremia patient.</title>
        <authorList>
            <person name="Lund L.C."/>
            <person name="Sydenham T.V."/>
            <person name="Hogh S.V."/>
            <person name="Skov M.N."/>
            <person name="Kemp M."/>
            <person name="Justesen U.S."/>
        </authorList>
    </citation>
    <scope>NUCLEOTIDE SEQUENCE [LARGE SCALE GENOMIC DNA]</scope>
    <source>
        <strain evidence="1 2">08-306576</strain>
    </source>
</reference>
<dbReference type="STRING" id="1577792.QX51_14630"/>
<dbReference type="Gene3D" id="3.40.50.300">
    <property type="entry name" value="P-loop containing nucleotide triphosphate hydrolases"/>
    <property type="match status" value="1"/>
</dbReference>
<dbReference type="AlphaFoldDB" id="A0A0B3WP81"/>
<proteinExistence type="predicted"/>
<evidence type="ECO:0000313" key="1">
    <source>
        <dbReference type="EMBL" id="KHS56310.1"/>
    </source>
</evidence>
<evidence type="ECO:0000313" key="2">
    <source>
        <dbReference type="Proteomes" id="UP000031189"/>
    </source>
</evidence>
<gene>
    <name evidence="1" type="ORF">QX51_14630</name>
</gene>
<dbReference type="GO" id="GO:0016301">
    <property type="term" value="F:kinase activity"/>
    <property type="evidence" value="ECO:0007669"/>
    <property type="project" value="UniProtKB-KW"/>
</dbReference>
<protein>
    <submittedName>
        <fullName evidence="1">Cytidylate kinase</fullName>
    </submittedName>
</protein>
<dbReference type="OrthoDB" id="9781180at2"/>
<keyword evidence="2" id="KW-1185">Reference proteome</keyword>
<name>A0A0B3WP81_9FIRM</name>
<sequence length="198" mass="23128">MKDKFVITISREYGSGGGEIGRRLATHFDIPCYDKELLTMVAKESGYCKEYFEKYDEKPLKVLSYFGFDTCSSTLPINHQLFLKQFNLIQKLASENSCIFVGRASDYVLKEFDNVINVFIHGDFEFRRKRAIIEHNVKEEISASVVKKIDKERASYYKYYTDSYWGDAKNYHICLDTSFMGIDEAIRIIIDFIEKGYK</sequence>
<keyword evidence="1" id="KW-0808">Transferase</keyword>
<dbReference type="EMBL" id="JWHR01000115">
    <property type="protein sequence ID" value="KHS56310.1"/>
    <property type="molecule type" value="Genomic_DNA"/>
</dbReference>
<keyword evidence="1" id="KW-0418">Kinase</keyword>
<dbReference type="RefSeq" id="WP_039680633.1">
    <property type="nucleotide sequence ID" value="NZ_JAWGXO010000011.1"/>
</dbReference>